<accession>A0AAV5QPF0</accession>
<dbReference type="GO" id="GO:0005324">
    <property type="term" value="F:long-chain fatty acid transmembrane transporter activity"/>
    <property type="evidence" value="ECO:0007669"/>
    <property type="project" value="TreeGrafter"/>
</dbReference>
<keyword evidence="5 6" id="KW-0472">Membrane</keyword>
<dbReference type="GO" id="GO:0005524">
    <property type="term" value="F:ATP binding"/>
    <property type="evidence" value="ECO:0007669"/>
    <property type="project" value="UniProtKB-KW"/>
</dbReference>
<dbReference type="CDD" id="cd03223">
    <property type="entry name" value="ABCD_peroxisomal_ALDP"/>
    <property type="match status" value="1"/>
</dbReference>
<evidence type="ECO:0000256" key="4">
    <source>
        <dbReference type="ARBA" id="ARBA00022989"/>
    </source>
</evidence>
<dbReference type="GO" id="GO:0140359">
    <property type="term" value="F:ABC-type transporter activity"/>
    <property type="evidence" value="ECO:0007669"/>
    <property type="project" value="InterPro"/>
</dbReference>
<evidence type="ECO:0000256" key="1">
    <source>
        <dbReference type="ARBA" id="ARBA00008575"/>
    </source>
</evidence>
<evidence type="ECO:0000313" key="8">
    <source>
        <dbReference type="EMBL" id="GMM36329.1"/>
    </source>
</evidence>
<dbReference type="AlphaFoldDB" id="A0AAV5QPF0"/>
<dbReference type="GO" id="GO:0016887">
    <property type="term" value="F:ATP hydrolysis activity"/>
    <property type="evidence" value="ECO:0007669"/>
    <property type="project" value="InterPro"/>
</dbReference>
<comment type="similarity">
    <text evidence="1">Belongs to the ABC transporter superfamily. ABCD family. Peroxisomal fatty acyl CoA transporter (TC 3.A.1.203) subfamily.</text>
</comment>
<feature type="domain" description="ABC transporter" evidence="7">
    <location>
        <begin position="451"/>
        <end position="734"/>
    </location>
</feature>
<evidence type="ECO:0000256" key="3">
    <source>
        <dbReference type="ARBA" id="ARBA00022692"/>
    </source>
</evidence>
<protein>
    <submittedName>
        <fullName evidence="8">ATP-binding cassette long-chain fatty acid transporter</fullName>
    </submittedName>
</protein>
<dbReference type="Proteomes" id="UP001360560">
    <property type="component" value="Unassembled WGS sequence"/>
</dbReference>
<sequence>MNSIKQLSAIYVKHRTRISKVLYIYLLFSLLSSSVNLNIKQKIIRLYQRRKNILKKKAEDVGSLIRPESDEVVKINRGVKSLTDYLLQVGDAKVLKILIFQVLFIFAKIYLNFKLIDIDSRLVSSLFGKDYRQFSKLTFYWLLIGIPMSYLTSLSTYLTDTLSKTLIVNISSDLMNTYLSSSFSTAKDNLNALYKINHFSNKINDPHQRISVDIFEFCNNLSAIPSLILNPFLNLVVVSSKLFNYDQGSMTEATLFFGLVVNISTILIKVASPSFSKIANSYSQLESDFRQVHSSIINHFEQIALLRSWNRELYDADSYYFVLERFLRRNYRKFALYNFVKTFIIKYTWGAMGLSLCAFPVFKNHFQRLKPPLSKNKITKDFVQNRSLLMNSSNAMGELLSSKKNIDQIIGTSKRIIELKNTLMELTNEDDFSISGDGSVAGTVIHNNDVIQFKDVPLITPTGQLLCNPLNFTINHGDNLLIIGPNGSGKSSLFRLLSGLWPVKSGELTIPEYNSIFYLPQRPYLIKGKTNLIEQIIYPKSFHEFEVELTMPNSNAKKIYKDLIDILKILELDYLLKDNISAESEEGLTFDSLRFATDDSDSESSDEEGYNYHSMISVLLMVQDWSQQLSLGSQQKLVMARLYYHKPKFAVLDECTSQVTPEMENKMYTYATKHLKISVLSVAHRTSIWKFHQYLLQFDGKGGYIFKKFNYKKRMQFTEEKFEIEKNLNHLPNLKARLTELKIVKENQLKRA</sequence>
<dbReference type="EMBL" id="BTFZ01000011">
    <property type="protein sequence ID" value="GMM36329.1"/>
    <property type="molecule type" value="Genomic_DNA"/>
</dbReference>
<dbReference type="GO" id="GO:0006635">
    <property type="term" value="P:fatty acid beta-oxidation"/>
    <property type="evidence" value="ECO:0007669"/>
    <property type="project" value="TreeGrafter"/>
</dbReference>
<feature type="transmembrane region" description="Helical" evidence="6">
    <location>
        <begin position="94"/>
        <end position="116"/>
    </location>
</feature>
<keyword evidence="3 6" id="KW-0812">Transmembrane</keyword>
<dbReference type="SUPFAM" id="SSF90123">
    <property type="entry name" value="ABC transporter transmembrane region"/>
    <property type="match status" value="1"/>
</dbReference>
<evidence type="ECO:0000256" key="2">
    <source>
        <dbReference type="ARBA" id="ARBA00022448"/>
    </source>
</evidence>
<dbReference type="PANTHER" id="PTHR11384">
    <property type="entry name" value="ATP-BINDING CASSETTE, SUB-FAMILY D MEMBER"/>
    <property type="match status" value="1"/>
</dbReference>
<dbReference type="SUPFAM" id="SSF52540">
    <property type="entry name" value="P-loop containing nucleoside triphosphate hydrolases"/>
    <property type="match status" value="1"/>
</dbReference>
<keyword evidence="9" id="KW-1185">Reference proteome</keyword>
<dbReference type="RefSeq" id="XP_064853325.1">
    <property type="nucleotide sequence ID" value="XM_064997253.1"/>
</dbReference>
<dbReference type="Gene3D" id="1.20.1560.10">
    <property type="entry name" value="ABC transporter type 1, transmembrane domain"/>
    <property type="match status" value="1"/>
</dbReference>
<dbReference type="InterPro" id="IPR050835">
    <property type="entry name" value="ABC_transporter_sub-D"/>
</dbReference>
<evidence type="ECO:0000256" key="6">
    <source>
        <dbReference type="SAM" id="Phobius"/>
    </source>
</evidence>
<dbReference type="Pfam" id="PF06472">
    <property type="entry name" value="ABC_membrane_2"/>
    <property type="match status" value="1"/>
</dbReference>
<feature type="transmembrane region" description="Helical" evidence="6">
    <location>
        <begin position="335"/>
        <end position="362"/>
    </location>
</feature>
<dbReference type="GO" id="GO:0042760">
    <property type="term" value="P:very long-chain fatty acid catabolic process"/>
    <property type="evidence" value="ECO:0007669"/>
    <property type="project" value="TreeGrafter"/>
</dbReference>
<dbReference type="InterPro" id="IPR011527">
    <property type="entry name" value="ABC1_TM_dom"/>
</dbReference>
<dbReference type="GO" id="GO:0005778">
    <property type="term" value="C:peroxisomal membrane"/>
    <property type="evidence" value="ECO:0007669"/>
    <property type="project" value="TreeGrafter"/>
</dbReference>
<keyword evidence="8" id="KW-0547">Nucleotide-binding</keyword>
<dbReference type="InterPro" id="IPR027417">
    <property type="entry name" value="P-loop_NTPase"/>
</dbReference>
<organism evidence="8 9">
    <name type="scientific">Saccharomycopsis crataegensis</name>
    <dbReference type="NCBI Taxonomy" id="43959"/>
    <lineage>
        <taxon>Eukaryota</taxon>
        <taxon>Fungi</taxon>
        <taxon>Dikarya</taxon>
        <taxon>Ascomycota</taxon>
        <taxon>Saccharomycotina</taxon>
        <taxon>Saccharomycetes</taxon>
        <taxon>Saccharomycopsidaceae</taxon>
        <taxon>Saccharomycopsis</taxon>
    </lineage>
</organism>
<dbReference type="InterPro" id="IPR003439">
    <property type="entry name" value="ABC_transporter-like_ATP-bd"/>
</dbReference>
<dbReference type="PANTHER" id="PTHR11384:SF69">
    <property type="entry name" value="PEROXISOMAL LONG-CHAIN FATTY ACID IMPORT PROTEIN 1"/>
    <property type="match status" value="1"/>
</dbReference>
<feature type="transmembrane region" description="Helical" evidence="6">
    <location>
        <begin position="253"/>
        <end position="271"/>
    </location>
</feature>
<dbReference type="Pfam" id="PF00005">
    <property type="entry name" value="ABC_tran"/>
    <property type="match status" value="1"/>
</dbReference>
<dbReference type="GO" id="GO:0015910">
    <property type="term" value="P:long-chain fatty acid import into peroxisome"/>
    <property type="evidence" value="ECO:0007669"/>
    <property type="project" value="TreeGrafter"/>
</dbReference>
<keyword evidence="4 6" id="KW-1133">Transmembrane helix</keyword>
<dbReference type="InterPro" id="IPR036640">
    <property type="entry name" value="ABC1_TM_sf"/>
</dbReference>
<feature type="transmembrane region" description="Helical" evidence="6">
    <location>
        <begin position="21"/>
        <end position="39"/>
    </location>
</feature>
<evidence type="ECO:0000313" key="9">
    <source>
        <dbReference type="Proteomes" id="UP001360560"/>
    </source>
</evidence>
<evidence type="ECO:0000256" key="5">
    <source>
        <dbReference type="ARBA" id="ARBA00023136"/>
    </source>
</evidence>
<keyword evidence="2" id="KW-0813">Transport</keyword>
<reference evidence="8 9" key="1">
    <citation type="journal article" date="2023" name="Elife">
        <title>Identification of key yeast species and microbe-microbe interactions impacting larval growth of Drosophila in the wild.</title>
        <authorList>
            <person name="Mure A."/>
            <person name="Sugiura Y."/>
            <person name="Maeda R."/>
            <person name="Honda K."/>
            <person name="Sakurai N."/>
            <person name="Takahashi Y."/>
            <person name="Watada M."/>
            <person name="Katoh T."/>
            <person name="Gotoh A."/>
            <person name="Gotoh Y."/>
            <person name="Taniguchi I."/>
            <person name="Nakamura K."/>
            <person name="Hayashi T."/>
            <person name="Katayama T."/>
            <person name="Uemura T."/>
            <person name="Hattori Y."/>
        </authorList>
    </citation>
    <scope>NUCLEOTIDE SEQUENCE [LARGE SCALE GENOMIC DNA]</scope>
    <source>
        <strain evidence="8 9">SC-9</strain>
    </source>
</reference>
<dbReference type="PROSITE" id="PS50893">
    <property type="entry name" value="ABC_TRANSPORTER_2"/>
    <property type="match status" value="1"/>
</dbReference>
<name>A0AAV5QPF0_9ASCO</name>
<dbReference type="Gene3D" id="3.40.50.300">
    <property type="entry name" value="P-loop containing nucleotide triphosphate hydrolases"/>
    <property type="match status" value="1"/>
</dbReference>
<dbReference type="GeneID" id="90074304"/>
<proteinExistence type="inferred from homology"/>
<evidence type="ECO:0000259" key="7">
    <source>
        <dbReference type="PROSITE" id="PS50893"/>
    </source>
</evidence>
<feature type="transmembrane region" description="Helical" evidence="6">
    <location>
        <begin position="137"/>
        <end position="158"/>
    </location>
</feature>
<keyword evidence="8" id="KW-0067">ATP-binding</keyword>
<comment type="caution">
    <text evidence="8">The sequence shown here is derived from an EMBL/GenBank/DDBJ whole genome shotgun (WGS) entry which is preliminary data.</text>
</comment>
<dbReference type="GO" id="GO:0007031">
    <property type="term" value="P:peroxisome organization"/>
    <property type="evidence" value="ECO:0007669"/>
    <property type="project" value="TreeGrafter"/>
</dbReference>
<gene>
    <name evidence="8" type="ORF">DASC09_036540</name>
</gene>